<evidence type="ECO:0000256" key="3">
    <source>
        <dbReference type="ARBA" id="ARBA00022475"/>
    </source>
</evidence>
<comment type="similarity">
    <text evidence="2">Belongs to the MreD family.</text>
</comment>
<dbReference type="AlphaFoldDB" id="A0A0N0CST2"/>
<evidence type="ECO:0000256" key="7">
    <source>
        <dbReference type="ARBA" id="ARBA00023136"/>
    </source>
</evidence>
<evidence type="ECO:0000256" key="6">
    <source>
        <dbReference type="ARBA" id="ARBA00022989"/>
    </source>
</evidence>
<dbReference type="PATRIC" id="fig|148814.15.peg.540"/>
<evidence type="ECO:0000313" key="9">
    <source>
        <dbReference type="Proteomes" id="UP000037778"/>
    </source>
</evidence>
<reference evidence="8 9" key="1">
    <citation type="journal article" date="2015" name="Genome Biol. Evol.">
        <title>Functionally Structured Genomes in Lactobacillus kunkeei Colonizing the Honey Crop and Food Products of Honeybees and Stingless Bees.</title>
        <authorList>
            <person name="Tamarit D."/>
            <person name="Ellegaard K.M."/>
            <person name="Wikander J."/>
            <person name="Olofsson T."/>
            <person name="Vasquez A."/>
            <person name="Andersson S.G."/>
        </authorList>
    </citation>
    <scope>NUCLEOTIDE SEQUENCE [LARGE SCALE GENOMIC DNA]</scope>
    <source>
        <strain evidence="8 9">LAko</strain>
    </source>
</reference>
<dbReference type="RefSeq" id="WP_053791651.1">
    <property type="nucleotide sequence ID" value="NZ_JXCY01000005.1"/>
</dbReference>
<evidence type="ECO:0000256" key="1">
    <source>
        <dbReference type="ARBA" id="ARBA00004651"/>
    </source>
</evidence>
<organism evidence="8 9">
    <name type="scientific">Apilactobacillus kunkeei</name>
    <dbReference type="NCBI Taxonomy" id="148814"/>
    <lineage>
        <taxon>Bacteria</taxon>
        <taxon>Bacillati</taxon>
        <taxon>Bacillota</taxon>
        <taxon>Bacilli</taxon>
        <taxon>Lactobacillales</taxon>
        <taxon>Lactobacillaceae</taxon>
        <taxon>Apilactobacillus</taxon>
    </lineage>
</organism>
<dbReference type="Pfam" id="PF04093">
    <property type="entry name" value="MreD"/>
    <property type="match status" value="1"/>
</dbReference>
<dbReference type="NCBIfam" id="TIGR03426">
    <property type="entry name" value="shape_MreD"/>
    <property type="match status" value="1"/>
</dbReference>
<sequence length="172" mass="19673">MREHQPIRYVFIIGLFISLFLDGSISLIFSHLLYGKYILVPSITFAWLFFGMYFINRTNEHVEIWAAIAGLLFDLFYTGILGVYVIVFPLAIIIGRKLYRFLPMNIVTGLFSFAFNIALINVLAYGLNRLMNATNMAAGYFLIHAVIPTVLFNSVLFLILYVPIGVLFDRIE</sequence>
<keyword evidence="4" id="KW-0812">Transmembrane</keyword>
<keyword evidence="9" id="KW-1185">Reference proteome</keyword>
<comment type="caution">
    <text evidence="8">The sequence shown here is derived from an EMBL/GenBank/DDBJ whole genome shotgun (WGS) entry which is preliminary data.</text>
</comment>
<dbReference type="InterPro" id="IPR007227">
    <property type="entry name" value="Cell_shape_determining_MreD"/>
</dbReference>
<dbReference type="EMBL" id="JXCY01000005">
    <property type="protein sequence ID" value="KOY76535.1"/>
    <property type="molecule type" value="Genomic_DNA"/>
</dbReference>
<protein>
    <submittedName>
        <fullName evidence="8">Uncharacterized protein</fullName>
    </submittedName>
</protein>
<name>A0A0N0CST2_9LACO</name>
<proteinExistence type="inferred from homology"/>
<keyword evidence="7" id="KW-0472">Membrane</keyword>
<dbReference type="Proteomes" id="UP000037778">
    <property type="component" value="Unassembled WGS sequence"/>
</dbReference>
<evidence type="ECO:0000313" key="8">
    <source>
        <dbReference type="EMBL" id="KOY76535.1"/>
    </source>
</evidence>
<evidence type="ECO:0000256" key="4">
    <source>
        <dbReference type="ARBA" id="ARBA00022692"/>
    </source>
</evidence>
<evidence type="ECO:0000256" key="2">
    <source>
        <dbReference type="ARBA" id="ARBA00007776"/>
    </source>
</evidence>
<keyword evidence="3" id="KW-1003">Cell membrane</keyword>
<dbReference type="GO" id="GO:0008360">
    <property type="term" value="P:regulation of cell shape"/>
    <property type="evidence" value="ECO:0007669"/>
    <property type="project" value="UniProtKB-KW"/>
</dbReference>
<keyword evidence="5" id="KW-0133">Cell shape</keyword>
<accession>A0A0N0CST2</accession>
<evidence type="ECO:0000256" key="5">
    <source>
        <dbReference type="ARBA" id="ARBA00022960"/>
    </source>
</evidence>
<gene>
    <name evidence="8" type="ORF">RZ71_13330</name>
</gene>
<comment type="subcellular location">
    <subcellularLocation>
        <location evidence="1">Cell membrane</location>
        <topology evidence="1">Multi-pass membrane protein</topology>
    </subcellularLocation>
</comment>
<keyword evidence="6" id="KW-1133">Transmembrane helix</keyword>
<dbReference type="GO" id="GO:0005886">
    <property type="term" value="C:plasma membrane"/>
    <property type="evidence" value="ECO:0007669"/>
    <property type="project" value="UniProtKB-SubCell"/>
</dbReference>